<dbReference type="AlphaFoldDB" id="A4J503"/>
<organism evidence="8 9">
    <name type="scientific">Desulforamulus reducens (strain ATCC BAA-1160 / DSM 100696 / MI-1)</name>
    <name type="common">Desulfotomaculum reducens</name>
    <dbReference type="NCBI Taxonomy" id="349161"/>
    <lineage>
        <taxon>Bacteria</taxon>
        <taxon>Bacillati</taxon>
        <taxon>Bacillota</taxon>
        <taxon>Clostridia</taxon>
        <taxon>Eubacteriales</taxon>
        <taxon>Peptococcaceae</taxon>
        <taxon>Desulforamulus</taxon>
    </lineage>
</organism>
<name>A4J503_DESRM</name>
<dbReference type="KEGG" id="drm:Dred_1628"/>
<evidence type="ECO:0000256" key="4">
    <source>
        <dbReference type="ARBA" id="ARBA00022884"/>
    </source>
</evidence>
<evidence type="ECO:0000256" key="7">
    <source>
        <dbReference type="SAM" id="MobiDB-lite"/>
    </source>
</evidence>
<evidence type="ECO:0000313" key="9">
    <source>
        <dbReference type="Proteomes" id="UP000001556"/>
    </source>
</evidence>
<feature type="compositionally biased region" description="Basic and acidic residues" evidence="7">
    <location>
        <begin position="1"/>
        <end position="16"/>
    </location>
</feature>
<gene>
    <name evidence="8" type="ordered locus">Dred_1628</name>
</gene>
<dbReference type="Proteomes" id="UP000001556">
    <property type="component" value="Chromosome"/>
</dbReference>
<proteinExistence type="inferred from homology"/>
<sequence>MSDWKKQLQGYKDKQGNRNQPHQGKRDKNDMGYQRYTTPGLPDGYLSKGYFDDQGCLLEILLTETASKIAKSFGSNMNNSQLRRFYGHAKTAEKSYAFSGDERKFINDIKALDSFVAEAKGKDKVPQIFYDFINVNVAKANSLKDIKQGFLPHFQAVVAYFTYHYPKSK</sequence>
<dbReference type="EMBL" id="CP000612">
    <property type="protein sequence ID" value="ABO50156.1"/>
    <property type="molecule type" value="Genomic_DNA"/>
</dbReference>
<dbReference type="NCBIfam" id="TIGR01870">
    <property type="entry name" value="cas_TM1810_Csm2"/>
    <property type="match status" value="1"/>
</dbReference>
<evidence type="ECO:0000256" key="5">
    <source>
        <dbReference type="ARBA" id="ARBA00023118"/>
    </source>
</evidence>
<accession>A4J503</accession>
<dbReference type="Pfam" id="PF03750">
    <property type="entry name" value="Csm2_III-A"/>
    <property type="match status" value="1"/>
</dbReference>
<dbReference type="HOGENOM" id="CLU_1575961_0_0_9"/>
<evidence type="ECO:0000313" key="8">
    <source>
        <dbReference type="EMBL" id="ABO50156.1"/>
    </source>
</evidence>
<evidence type="ECO:0000256" key="2">
    <source>
        <dbReference type="ARBA" id="ARBA00006896"/>
    </source>
</evidence>
<dbReference type="GO" id="GO:0003723">
    <property type="term" value="F:RNA binding"/>
    <property type="evidence" value="ECO:0007669"/>
    <property type="project" value="UniProtKB-KW"/>
</dbReference>
<evidence type="ECO:0000256" key="6">
    <source>
        <dbReference type="ARBA" id="ARBA00031723"/>
    </source>
</evidence>
<feature type="region of interest" description="Disordered" evidence="7">
    <location>
        <begin position="1"/>
        <end position="34"/>
    </location>
</feature>
<keyword evidence="5" id="KW-0051">Antiviral defense</keyword>
<dbReference type="STRING" id="349161.Dred_1628"/>
<evidence type="ECO:0000256" key="3">
    <source>
        <dbReference type="ARBA" id="ARBA00016118"/>
    </source>
</evidence>
<comment type="function">
    <text evidence="1">This subunit may be involved in monitoring complementarity of crRNA and target RNA.</text>
</comment>
<comment type="similarity">
    <text evidence="2">Belongs to the CRISPR-associated Csm2 family.</text>
</comment>
<reference evidence="8 9" key="1">
    <citation type="submission" date="2007-03" db="EMBL/GenBank/DDBJ databases">
        <title>Complete sequence of Desulfotomaculum reducens MI-1.</title>
        <authorList>
            <consortium name="US DOE Joint Genome Institute"/>
            <person name="Copeland A."/>
            <person name="Lucas S."/>
            <person name="Lapidus A."/>
            <person name="Barry K."/>
            <person name="Detter J.C."/>
            <person name="Glavina del Rio T."/>
            <person name="Hammon N."/>
            <person name="Israni S."/>
            <person name="Dalin E."/>
            <person name="Tice H."/>
            <person name="Pitluck S."/>
            <person name="Sims D."/>
            <person name="Brettin T."/>
            <person name="Bruce D."/>
            <person name="Han C."/>
            <person name="Tapia R."/>
            <person name="Schmutz J."/>
            <person name="Larimer F."/>
            <person name="Land M."/>
            <person name="Hauser L."/>
            <person name="Kyrpides N."/>
            <person name="Kim E."/>
            <person name="Tebo B.M."/>
            <person name="Richardson P."/>
        </authorList>
    </citation>
    <scope>NUCLEOTIDE SEQUENCE [LARGE SCALE GENOMIC DNA]</scope>
    <source>
        <strain evidence="8 9">MI-1</strain>
    </source>
</reference>
<protein>
    <recommendedName>
        <fullName evidence="3">CRISPR system Cms protein Csm2</fullName>
    </recommendedName>
    <alternativeName>
        <fullName evidence="6">CRISPR type III A-associated protein Csm2</fullName>
    </alternativeName>
</protein>
<dbReference type="RefSeq" id="WP_011877971.1">
    <property type="nucleotide sequence ID" value="NC_009253.1"/>
</dbReference>
<keyword evidence="9" id="KW-1185">Reference proteome</keyword>
<dbReference type="InterPro" id="IPR010149">
    <property type="entry name" value="CRISPR-assoc_prot_Csm2_III-A"/>
</dbReference>
<dbReference type="GO" id="GO:0051607">
    <property type="term" value="P:defense response to virus"/>
    <property type="evidence" value="ECO:0007669"/>
    <property type="project" value="UniProtKB-KW"/>
</dbReference>
<evidence type="ECO:0000256" key="1">
    <source>
        <dbReference type="ARBA" id="ARBA00003640"/>
    </source>
</evidence>
<keyword evidence="4" id="KW-0694">RNA-binding</keyword>